<organism evidence="2 3">
    <name type="scientific">Intestinibaculum porci</name>
    <dbReference type="NCBI Taxonomy" id="2487118"/>
    <lineage>
        <taxon>Bacteria</taxon>
        <taxon>Bacillati</taxon>
        <taxon>Bacillota</taxon>
        <taxon>Erysipelotrichia</taxon>
        <taxon>Erysipelotrichales</taxon>
        <taxon>Erysipelotrichaceae</taxon>
        <taxon>Intestinibaculum</taxon>
    </lineage>
</organism>
<evidence type="ECO:0000256" key="1">
    <source>
        <dbReference type="ARBA" id="ARBA00006763"/>
    </source>
</evidence>
<reference evidence="2 3" key="1">
    <citation type="submission" date="2018-11" db="EMBL/GenBank/DDBJ databases">
        <title>Novel Erysipelotrichaceae bacterium isolated from small intestine of a swine.</title>
        <authorList>
            <person name="Kim J.S."/>
            <person name="Choe H."/>
            <person name="Lee Y.R."/>
            <person name="Kim K.M."/>
            <person name="Park D.S."/>
        </authorList>
    </citation>
    <scope>NUCLEOTIDE SEQUENCE [LARGE SCALE GENOMIC DNA]</scope>
    <source>
        <strain evidence="2 3">SG0102</strain>
    </source>
</reference>
<dbReference type="PANTHER" id="PTHR31223:SF70">
    <property type="entry name" value="LOG FAMILY PROTEIN YJL055W"/>
    <property type="match status" value="1"/>
</dbReference>
<gene>
    <name evidence="2" type="ORF">SG0102_20000</name>
</gene>
<dbReference type="GO" id="GO:0005829">
    <property type="term" value="C:cytosol"/>
    <property type="evidence" value="ECO:0007669"/>
    <property type="project" value="TreeGrafter"/>
</dbReference>
<dbReference type="OrthoDB" id="9801098at2"/>
<accession>A0A3G9J937</accession>
<protein>
    <recommendedName>
        <fullName evidence="4">TIGR00730 family Rossman fold protein</fullName>
    </recommendedName>
</protein>
<dbReference type="Pfam" id="PF03641">
    <property type="entry name" value="Lysine_decarbox"/>
    <property type="match status" value="1"/>
</dbReference>
<dbReference type="RefSeq" id="WP_125119835.1">
    <property type="nucleotide sequence ID" value="NZ_AP019309.1"/>
</dbReference>
<name>A0A3G9J937_9FIRM</name>
<dbReference type="FunCoup" id="A0A3G9J937">
    <property type="interactions" value="155"/>
</dbReference>
<evidence type="ECO:0008006" key="4">
    <source>
        <dbReference type="Google" id="ProtNLM"/>
    </source>
</evidence>
<dbReference type="InterPro" id="IPR005269">
    <property type="entry name" value="LOG"/>
</dbReference>
<dbReference type="SUPFAM" id="SSF140736">
    <property type="entry name" value="Rv1873-like"/>
    <property type="match status" value="1"/>
</dbReference>
<evidence type="ECO:0000313" key="3">
    <source>
        <dbReference type="Proteomes" id="UP000268059"/>
    </source>
</evidence>
<dbReference type="NCBIfam" id="TIGR00730">
    <property type="entry name" value="Rossman fold protein, TIGR00730 family"/>
    <property type="match status" value="1"/>
</dbReference>
<dbReference type="PANTHER" id="PTHR31223">
    <property type="entry name" value="LOG FAMILY PROTEIN YJL055W"/>
    <property type="match status" value="1"/>
</dbReference>
<dbReference type="AlphaFoldDB" id="A0A3G9J937"/>
<dbReference type="GO" id="GO:0016799">
    <property type="term" value="F:hydrolase activity, hydrolyzing N-glycosyl compounds"/>
    <property type="evidence" value="ECO:0007669"/>
    <property type="project" value="TreeGrafter"/>
</dbReference>
<sequence length="311" mass="35286">MALERFIEAQNKDFTRALQEVKNGHKTTHWIWYTFPQLKGLGRSYNAQYYGIEGLSEARAYLKEPLLKQRLIEIATAFYNVEGRSAAEVFGILDAKKVQSCMTLFHKADPEIQIFKQVLDKYYNGELDWKTLEGCSLKIAVFCGSTHGKDPAFAKAAKELGAWIGDHHHTLVYGGGHAGNMGDVSLSALDHQGQCISVSPLFLKREEDPRIKHHIDVETLSERKDKMIELADAFVALPGGPGTLEEISDVISLVRLRRLNAPYCFYNVNGFYDPLMRFYDEMVEQGYFTSLHRSEVHFVDSLEELTKIIDS</sequence>
<keyword evidence="3" id="KW-1185">Reference proteome</keyword>
<dbReference type="GO" id="GO:0009691">
    <property type="term" value="P:cytokinin biosynthetic process"/>
    <property type="evidence" value="ECO:0007669"/>
    <property type="project" value="InterPro"/>
</dbReference>
<dbReference type="EMBL" id="AP019309">
    <property type="protein sequence ID" value="BBH27066.1"/>
    <property type="molecule type" value="Genomic_DNA"/>
</dbReference>
<dbReference type="Gene3D" id="3.40.50.450">
    <property type="match status" value="1"/>
</dbReference>
<dbReference type="Proteomes" id="UP000268059">
    <property type="component" value="Chromosome"/>
</dbReference>
<dbReference type="InParanoid" id="A0A3G9J937"/>
<proteinExistence type="inferred from homology"/>
<dbReference type="InterPro" id="IPR014937">
    <property type="entry name" value="DUF1810"/>
</dbReference>
<evidence type="ECO:0000313" key="2">
    <source>
        <dbReference type="EMBL" id="BBH27066.1"/>
    </source>
</evidence>
<dbReference type="Pfam" id="PF08837">
    <property type="entry name" value="DUF1810"/>
    <property type="match status" value="1"/>
</dbReference>
<dbReference type="InterPro" id="IPR036287">
    <property type="entry name" value="Rv1873-like_sf"/>
</dbReference>
<dbReference type="SUPFAM" id="SSF102405">
    <property type="entry name" value="MCP/YpsA-like"/>
    <property type="match status" value="1"/>
</dbReference>
<dbReference type="KEGG" id="ebm:SG0102_20000"/>
<comment type="similarity">
    <text evidence="1">Belongs to the LOG family.</text>
</comment>
<dbReference type="InterPro" id="IPR031100">
    <property type="entry name" value="LOG_fam"/>
</dbReference>
<dbReference type="Gene3D" id="1.25.40.380">
    <property type="entry name" value="Protein of unknown function DUF1810"/>
    <property type="match status" value="1"/>
</dbReference>